<keyword evidence="2" id="KW-1185">Reference proteome</keyword>
<dbReference type="EMBL" id="KV417545">
    <property type="protein sequence ID" value="KZP21690.1"/>
    <property type="molecule type" value="Genomic_DNA"/>
</dbReference>
<proteinExistence type="predicted"/>
<sequence>MKGKVQDCVDLSFPNLHFLSHLIAFDTETRHLAYIASVKARVALSGSVQFFFLDYVNLSGGASSINVMDADDKKPWFPFSDGDNLYQEWRQLLAAPNEQLPRLLVAIPRGAQMMTAAIVLTNGGASQNPTIGIRWLHCQ</sequence>
<evidence type="ECO:0000313" key="1">
    <source>
        <dbReference type="EMBL" id="KZP21690.1"/>
    </source>
</evidence>
<dbReference type="AlphaFoldDB" id="A0A166KA26"/>
<dbReference type="Proteomes" id="UP000076532">
    <property type="component" value="Unassembled WGS sequence"/>
</dbReference>
<accession>A0A166KA26</accession>
<name>A0A166KA26_9AGAM</name>
<evidence type="ECO:0000313" key="2">
    <source>
        <dbReference type="Proteomes" id="UP000076532"/>
    </source>
</evidence>
<organism evidence="1 2">
    <name type="scientific">Athelia psychrophila</name>
    <dbReference type="NCBI Taxonomy" id="1759441"/>
    <lineage>
        <taxon>Eukaryota</taxon>
        <taxon>Fungi</taxon>
        <taxon>Dikarya</taxon>
        <taxon>Basidiomycota</taxon>
        <taxon>Agaricomycotina</taxon>
        <taxon>Agaricomycetes</taxon>
        <taxon>Agaricomycetidae</taxon>
        <taxon>Atheliales</taxon>
        <taxon>Atheliaceae</taxon>
        <taxon>Athelia</taxon>
    </lineage>
</organism>
<reference evidence="1 2" key="1">
    <citation type="journal article" date="2016" name="Mol. Biol. Evol.">
        <title>Comparative Genomics of Early-Diverging Mushroom-Forming Fungi Provides Insights into the Origins of Lignocellulose Decay Capabilities.</title>
        <authorList>
            <person name="Nagy L.G."/>
            <person name="Riley R."/>
            <person name="Tritt A."/>
            <person name="Adam C."/>
            <person name="Daum C."/>
            <person name="Floudas D."/>
            <person name="Sun H."/>
            <person name="Yadav J.S."/>
            <person name="Pangilinan J."/>
            <person name="Larsson K.H."/>
            <person name="Matsuura K."/>
            <person name="Barry K."/>
            <person name="Labutti K."/>
            <person name="Kuo R."/>
            <person name="Ohm R.A."/>
            <person name="Bhattacharya S.S."/>
            <person name="Shirouzu T."/>
            <person name="Yoshinaga Y."/>
            <person name="Martin F.M."/>
            <person name="Grigoriev I.V."/>
            <person name="Hibbett D.S."/>
        </authorList>
    </citation>
    <scope>NUCLEOTIDE SEQUENCE [LARGE SCALE GENOMIC DNA]</scope>
    <source>
        <strain evidence="1 2">CBS 109695</strain>
    </source>
</reference>
<gene>
    <name evidence="1" type="ORF">FIBSPDRAFT_953453</name>
</gene>
<protein>
    <submittedName>
        <fullName evidence="1">Uncharacterized protein</fullName>
    </submittedName>
</protein>